<organism evidence="1 2">
    <name type="scientific">Leeuwenhoekiella blandensis (strain CECT 7118 / CCUG 51940 / KCTC 22103 / MED217)</name>
    <name type="common">Flavobacterium sp. (strain MED217)</name>
    <dbReference type="NCBI Taxonomy" id="398720"/>
    <lineage>
        <taxon>Bacteria</taxon>
        <taxon>Pseudomonadati</taxon>
        <taxon>Bacteroidota</taxon>
        <taxon>Flavobacteriia</taxon>
        <taxon>Flavobacteriales</taxon>
        <taxon>Flavobacteriaceae</taxon>
        <taxon>Leeuwenhoekiella</taxon>
    </lineage>
</organism>
<evidence type="ECO:0000313" key="1">
    <source>
        <dbReference type="EMBL" id="EAQ48297.1"/>
    </source>
</evidence>
<dbReference type="Proteomes" id="UP000001601">
    <property type="component" value="Unassembled WGS sequence"/>
</dbReference>
<accession>A3XQ80</accession>
<reference evidence="1 2" key="1">
    <citation type="journal article" date="2007" name="Nature">
        <title>Light stimulates growth of proteorhodopsin-containing marine Flavobacteria.</title>
        <authorList>
            <person name="Gomez-Consarnau L."/>
            <person name="Gonzalez J.M."/>
            <person name="Coll-Llado M."/>
            <person name="Gourdon P."/>
            <person name="Pascher T."/>
            <person name="Neutze R."/>
            <person name="Pedros-Alio C."/>
            <person name="Pinhassi J."/>
        </authorList>
    </citation>
    <scope>NUCLEOTIDE SEQUENCE [LARGE SCALE GENOMIC DNA]</scope>
    <source>
        <strain evidence="1 2">MED217</strain>
    </source>
</reference>
<dbReference type="STRING" id="398720.MED217_00825"/>
<keyword evidence="2" id="KW-1185">Reference proteome</keyword>
<dbReference type="AlphaFoldDB" id="A3XQ80"/>
<proteinExistence type="predicted"/>
<name>A3XQ80_LEEBM</name>
<sequence>MKKSIYFVLVIRKLKNAFVTHYLNFNINDYV</sequence>
<gene>
    <name evidence="1" type="ORF">MED217_00825</name>
</gene>
<comment type="caution">
    <text evidence="1">The sequence shown here is derived from an EMBL/GenBank/DDBJ whole genome shotgun (WGS) entry which is preliminary data.</text>
</comment>
<evidence type="ECO:0000313" key="2">
    <source>
        <dbReference type="Proteomes" id="UP000001601"/>
    </source>
</evidence>
<dbReference type="HOGENOM" id="CLU_3397186_0_0_10"/>
<protein>
    <submittedName>
        <fullName evidence="1">Uncharacterized protein</fullName>
    </submittedName>
</protein>
<dbReference type="EMBL" id="AANC01000009">
    <property type="protein sequence ID" value="EAQ48297.1"/>
    <property type="molecule type" value="Genomic_DNA"/>
</dbReference>